<dbReference type="PANTHER" id="PTHR42948:SF1">
    <property type="entry name" value="TRANSPORTER"/>
    <property type="match status" value="1"/>
</dbReference>
<evidence type="ECO:0000256" key="1">
    <source>
        <dbReference type="ARBA" id="ARBA00004141"/>
    </source>
</evidence>
<dbReference type="KEGG" id="hcm:HCD_01545"/>
<feature type="transmembrane region" description="Helical" evidence="6">
    <location>
        <begin position="123"/>
        <end position="141"/>
    </location>
</feature>
<reference evidence="7 8" key="1">
    <citation type="journal article" date="2013" name="PLoS ONE">
        <title>Sequence Divergence and Conservation in Genomes ofHelicobacter cetorum Strains from a Dolphin and a Whale.</title>
        <authorList>
            <person name="Kersulyte D."/>
            <person name="Rossi M."/>
            <person name="Berg D.E."/>
        </authorList>
    </citation>
    <scope>NUCLEOTIDE SEQUENCE [LARGE SCALE GENOMIC DNA]</scope>
    <source>
        <strain evidence="7 8">MIT 99-5656</strain>
    </source>
</reference>
<name>I0EQX2_HELCM</name>
<feature type="transmembrane region" description="Helical" evidence="6">
    <location>
        <begin position="81"/>
        <end position="103"/>
    </location>
</feature>
<dbReference type="EMBL" id="CP003481">
    <property type="protein sequence ID" value="AFI05341.1"/>
    <property type="molecule type" value="Genomic_DNA"/>
</dbReference>
<dbReference type="STRING" id="1163745.HCD_01545"/>
<dbReference type="PROSITE" id="PS50267">
    <property type="entry name" value="NA_NEUROTRAN_SYMP_3"/>
    <property type="match status" value="1"/>
</dbReference>
<evidence type="ECO:0000256" key="5">
    <source>
        <dbReference type="ARBA" id="ARBA00023136"/>
    </source>
</evidence>
<organism evidence="7 8">
    <name type="scientific">Helicobacter cetorum (strain ATCC BAA-540 / CCUG 52418 / MIT 99-5656)</name>
    <dbReference type="NCBI Taxonomy" id="1163745"/>
    <lineage>
        <taxon>Bacteria</taxon>
        <taxon>Pseudomonadati</taxon>
        <taxon>Campylobacterota</taxon>
        <taxon>Epsilonproteobacteria</taxon>
        <taxon>Campylobacterales</taxon>
        <taxon>Helicobacteraceae</taxon>
        <taxon>Helicobacter</taxon>
    </lineage>
</organism>
<evidence type="ECO:0000256" key="6">
    <source>
        <dbReference type="SAM" id="Phobius"/>
    </source>
</evidence>
<keyword evidence="3 6" id="KW-0812">Transmembrane</keyword>
<keyword evidence="4 6" id="KW-1133">Transmembrane helix</keyword>
<dbReference type="PATRIC" id="fig|1163745.3.peg.328"/>
<proteinExistence type="predicted"/>
<keyword evidence="8" id="KW-1185">Reference proteome</keyword>
<dbReference type="InterPro" id="IPR000175">
    <property type="entry name" value="Na/ntran_symport"/>
</dbReference>
<dbReference type="Proteomes" id="UP000005013">
    <property type="component" value="Chromosome"/>
</dbReference>
<keyword evidence="2" id="KW-0813">Transport</keyword>
<evidence type="ECO:0000256" key="2">
    <source>
        <dbReference type="ARBA" id="ARBA00022448"/>
    </source>
</evidence>
<dbReference type="PANTHER" id="PTHR42948">
    <property type="entry name" value="TRANSPORTER"/>
    <property type="match status" value="1"/>
</dbReference>
<dbReference type="SUPFAM" id="SSF161070">
    <property type="entry name" value="SNF-like"/>
    <property type="match status" value="1"/>
</dbReference>
<dbReference type="InterPro" id="IPR037272">
    <property type="entry name" value="SNS_sf"/>
</dbReference>
<feature type="transmembrane region" description="Helical" evidence="6">
    <location>
        <begin position="41"/>
        <end position="60"/>
    </location>
</feature>
<gene>
    <name evidence="7" type="ordered locus">HCD_01545</name>
</gene>
<keyword evidence="5 6" id="KW-0472">Membrane</keyword>
<evidence type="ECO:0000256" key="4">
    <source>
        <dbReference type="ARBA" id="ARBA00022989"/>
    </source>
</evidence>
<protein>
    <submittedName>
        <fullName evidence="7">Sodium-and chloride-dependent transporter</fullName>
    </submittedName>
</protein>
<evidence type="ECO:0000256" key="3">
    <source>
        <dbReference type="ARBA" id="ARBA00022692"/>
    </source>
</evidence>
<accession>I0EQX2</accession>
<dbReference type="eggNOG" id="COG0733">
    <property type="taxonomic scope" value="Bacteria"/>
</dbReference>
<dbReference type="AlphaFoldDB" id="I0EQX2"/>
<dbReference type="HOGENOM" id="CLU_1738020_0_0_7"/>
<comment type="subcellular location">
    <subcellularLocation>
        <location evidence="1">Membrane</location>
        <topology evidence="1">Multi-pass membrane protein</topology>
    </subcellularLocation>
</comment>
<evidence type="ECO:0000313" key="8">
    <source>
        <dbReference type="Proteomes" id="UP000005013"/>
    </source>
</evidence>
<evidence type="ECO:0000313" key="7">
    <source>
        <dbReference type="EMBL" id="AFI05341.1"/>
    </source>
</evidence>
<sequence>MVISVLFLLALAFAGITSTVALLEPSVMYFTEKYQYSRFKVTWGLVALIFIVGVVLIFSLHNDYKDTLSFFGKSLFDWLDFASSTIIMPLGGMATFIFMGWVLDKEKVRLSSSHFLSPSLFRVWYFLLKYVTPLIVFSIWVSKIS</sequence>
<dbReference type="GO" id="GO:0016020">
    <property type="term" value="C:membrane"/>
    <property type="evidence" value="ECO:0007669"/>
    <property type="project" value="UniProtKB-SubCell"/>
</dbReference>